<keyword evidence="2" id="KW-1133">Transmembrane helix</keyword>
<dbReference type="AlphaFoldDB" id="A0AAD3CUF6"/>
<gene>
    <name evidence="3" type="ORF">CTEN210_07581</name>
</gene>
<keyword evidence="2" id="KW-0812">Transmembrane</keyword>
<feature type="compositionally biased region" description="Basic and acidic residues" evidence="1">
    <location>
        <begin position="401"/>
        <end position="416"/>
    </location>
</feature>
<evidence type="ECO:0000256" key="1">
    <source>
        <dbReference type="SAM" id="MobiDB-lite"/>
    </source>
</evidence>
<comment type="caution">
    <text evidence="3">The sequence shown here is derived from an EMBL/GenBank/DDBJ whole genome shotgun (WGS) entry which is preliminary data.</text>
</comment>
<protein>
    <submittedName>
        <fullName evidence="3">Uncharacterized protein</fullName>
    </submittedName>
</protein>
<evidence type="ECO:0000313" key="3">
    <source>
        <dbReference type="EMBL" id="GFH51105.1"/>
    </source>
</evidence>
<reference evidence="3 4" key="1">
    <citation type="journal article" date="2021" name="Sci. Rep.">
        <title>The genome of the diatom Chaetoceros tenuissimus carries an ancient integrated fragment of an extant virus.</title>
        <authorList>
            <person name="Hongo Y."/>
            <person name="Kimura K."/>
            <person name="Takaki Y."/>
            <person name="Yoshida Y."/>
            <person name="Baba S."/>
            <person name="Kobayashi G."/>
            <person name="Nagasaki K."/>
            <person name="Hano T."/>
            <person name="Tomaru Y."/>
        </authorList>
    </citation>
    <scope>NUCLEOTIDE SEQUENCE [LARGE SCALE GENOMIC DNA]</scope>
    <source>
        <strain evidence="3 4">NIES-3715</strain>
    </source>
</reference>
<feature type="transmembrane region" description="Helical" evidence="2">
    <location>
        <begin position="18"/>
        <end position="35"/>
    </location>
</feature>
<keyword evidence="2" id="KW-0472">Membrane</keyword>
<sequence>MPKGNTGKARRHRELKKIVICFAVCFTIIAIYELSGKGSSARERRRKTKNILRNGAKKKFSSDKEFTNLTEEEKIDLVVQGKFHLVNLKIPPTGLNEHHRYEGVLGEFCQINWSLHKSEPSSYPMYRDLTKNSPSCERPFRLDIKKVVDVMRNYDDEREAKGIDLENQVPHSLQPNGFVFHESRCGSTLVANSLAAMNPPAHRTYSESAPPIAAAKACGIGGKNCPEGRAAELLRDVIYIMGRTDDPNETHLFFKIQSIGSKYISVFTEAFPDTPWIYVYREPVQIMMSQLAQGVNRANCVHQLSNVPDEKRKEIESHGKNLDDLSNIEKCALHLSLLCDSALHAIYESGSLARAVSYDNIVQKLIAHIIPDHFHILMTDDEKENIQKVGGQYSKGRGKRKAEFKEDSEEKEKNATPEIREAAKFFLQSSFELLEEEANEKYYGGGV</sequence>
<organism evidence="3 4">
    <name type="scientific">Chaetoceros tenuissimus</name>
    <dbReference type="NCBI Taxonomy" id="426638"/>
    <lineage>
        <taxon>Eukaryota</taxon>
        <taxon>Sar</taxon>
        <taxon>Stramenopiles</taxon>
        <taxon>Ochrophyta</taxon>
        <taxon>Bacillariophyta</taxon>
        <taxon>Coscinodiscophyceae</taxon>
        <taxon>Chaetocerotophycidae</taxon>
        <taxon>Chaetocerotales</taxon>
        <taxon>Chaetocerotaceae</taxon>
        <taxon>Chaetoceros</taxon>
    </lineage>
</organism>
<dbReference type="Gene3D" id="3.40.50.300">
    <property type="entry name" value="P-loop containing nucleotide triphosphate hydrolases"/>
    <property type="match status" value="1"/>
</dbReference>
<name>A0AAD3CUF6_9STRA</name>
<keyword evidence="4" id="KW-1185">Reference proteome</keyword>
<dbReference type="InterPro" id="IPR027417">
    <property type="entry name" value="P-loop_NTPase"/>
</dbReference>
<evidence type="ECO:0000256" key="2">
    <source>
        <dbReference type="SAM" id="Phobius"/>
    </source>
</evidence>
<accession>A0AAD3CUF6</accession>
<proteinExistence type="predicted"/>
<dbReference type="SUPFAM" id="SSF52540">
    <property type="entry name" value="P-loop containing nucleoside triphosphate hydrolases"/>
    <property type="match status" value="1"/>
</dbReference>
<dbReference type="EMBL" id="BLLK01000045">
    <property type="protein sequence ID" value="GFH51105.1"/>
    <property type="molecule type" value="Genomic_DNA"/>
</dbReference>
<feature type="region of interest" description="Disordered" evidence="1">
    <location>
        <begin position="388"/>
        <end position="416"/>
    </location>
</feature>
<evidence type="ECO:0000313" key="4">
    <source>
        <dbReference type="Proteomes" id="UP001054902"/>
    </source>
</evidence>
<dbReference type="Proteomes" id="UP001054902">
    <property type="component" value="Unassembled WGS sequence"/>
</dbReference>